<gene>
    <name evidence="1" type="ORF">EUGRSUZ_F01735</name>
</gene>
<dbReference type="STRING" id="71139.A0A059BPV9"/>
<reference evidence="1" key="1">
    <citation type="submission" date="2013-07" db="EMBL/GenBank/DDBJ databases">
        <title>The genome of Eucalyptus grandis.</title>
        <authorList>
            <person name="Schmutz J."/>
            <person name="Hayes R."/>
            <person name="Myburg A."/>
            <person name="Tuskan G."/>
            <person name="Grattapaglia D."/>
            <person name="Rokhsar D.S."/>
        </authorList>
    </citation>
    <scope>NUCLEOTIDE SEQUENCE</scope>
    <source>
        <tissue evidence="1">Leaf extractions</tissue>
    </source>
</reference>
<feature type="non-terminal residue" evidence="1">
    <location>
        <position position="271"/>
    </location>
</feature>
<dbReference type="PANTHER" id="PTHR33070">
    <property type="entry name" value="OS06G0725500 PROTEIN"/>
    <property type="match status" value="1"/>
</dbReference>
<dbReference type="InterPro" id="IPR004320">
    <property type="entry name" value="BPS1_pln"/>
</dbReference>
<dbReference type="OMA" id="MICISTP"/>
<dbReference type="GO" id="GO:0048364">
    <property type="term" value="P:root development"/>
    <property type="evidence" value="ECO:0007669"/>
    <property type="project" value="InterPro"/>
</dbReference>
<dbReference type="eggNOG" id="ENOG502QUY1">
    <property type="taxonomic scope" value="Eukaryota"/>
</dbReference>
<organism evidence="1">
    <name type="scientific">Eucalyptus grandis</name>
    <name type="common">Flooded gum</name>
    <dbReference type="NCBI Taxonomy" id="71139"/>
    <lineage>
        <taxon>Eukaryota</taxon>
        <taxon>Viridiplantae</taxon>
        <taxon>Streptophyta</taxon>
        <taxon>Embryophyta</taxon>
        <taxon>Tracheophyta</taxon>
        <taxon>Spermatophyta</taxon>
        <taxon>Magnoliopsida</taxon>
        <taxon>eudicotyledons</taxon>
        <taxon>Gunneridae</taxon>
        <taxon>Pentapetalae</taxon>
        <taxon>rosids</taxon>
        <taxon>malvids</taxon>
        <taxon>Myrtales</taxon>
        <taxon>Myrtaceae</taxon>
        <taxon>Myrtoideae</taxon>
        <taxon>Eucalypteae</taxon>
        <taxon>Eucalyptus</taxon>
    </lineage>
</organism>
<protein>
    <submittedName>
        <fullName evidence="1">Uncharacterized protein</fullName>
    </submittedName>
</protein>
<dbReference type="EMBL" id="KK198758">
    <property type="protein sequence ID" value="KCW68054.1"/>
    <property type="molecule type" value="Genomic_DNA"/>
</dbReference>
<evidence type="ECO:0000313" key="1">
    <source>
        <dbReference type="EMBL" id="KCW68054.1"/>
    </source>
</evidence>
<sequence>MADSLEISKTTRHSRSISLPFTSHPLARAIEELFQRLKSLDETSSSPGGLNDLYECIDDWLQMPLTQQALSHEHHKSSVEELLDGSLKLLDVCGNVKDIFSYTKECIQELEPSFQRRQGNPAWSSEVEVYLKSRKRLQNMVTKLLDHLKKMKRKNNLRRPSNPEATLSILREAEEISLTVFESLLHVLLGPRERLKPFSWSLVSNMLSPKHISCDEKEEYKKIKGLDGELTILKSAKDAHPGVFNVSKGLEALESSIRKTEEDLECIYRRL</sequence>
<dbReference type="InParanoid" id="A0A059BPV9"/>
<accession>A0A059BPV9</accession>
<dbReference type="Pfam" id="PF03087">
    <property type="entry name" value="BPS1"/>
    <property type="match status" value="1"/>
</dbReference>
<name>A0A059BPV9_EUCGR</name>
<dbReference type="GO" id="GO:0048367">
    <property type="term" value="P:shoot system development"/>
    <property type="evidence" value="ECO:0007669"/>
    <property type="project" value="InterPro"/>
</dbReference>
<proteinExistence type="predicted"/>
<dbReference type="AlphaFoldDB" id="A0A059BPV9"/>
<dbReference type="Gramene" id="KCW68054">
    <property type="protein sequence ID" value="KCW68054"/>
    <property type="gene ID" value="EUGRSUZ_F01735"/>
</dbReference>
<dbReference type="PANTHER" id="PTHR33070:SF115">
    <property type="entry name" value="T23E18.15"/>
    <property type="match status" value="1"/>
</dbReference>